<accession>V7D471</accession>
<protein>
    <submittedName>
        <fullName evidence="2">Uncharacterized protein</fullName>
    </submittedName>
</protein>
<evidence type="ECO:0000256" key="1">
    <source>
        <dbReference type="SAM" id="Phobius"/>
    </source>
</evidence>
<feature type="transmembrane region" description="Helical" evidence="1">
    <location>
        <begin position="32"/>
        <end position="54"/>
    </location>
</feature>
<dbReference type="AlphaFoldDB" id="V7D471"/>
<dbReference type="Proteomes" id="UP000018511">
    <property type="component" value="Unassembled WGS sequence"/>
</dbReference>
<keyword evidence="1" id="KW-1133">Transmembrane helix</keyword>
<sequence length="133" mass="14639">MLGYKVIPAKLLWQRDDELCQSSKSRMLRSHALAFFSALHARFGTLLAVIHLMFRAFLSACTADLGAKGTKFFSVITFATHQYGGQPTNVRAVAVKLDAACHHFYVILTQASRGARFAHKGAVRTSLDTGSEH</sequence>
<reference evidence="2 3" key="1">
    <citation type="submission" date="2013-10" db="EMBL/GenBank/DDBJ databases">
        <title>Whole Genome Shotgun Sequence of Pseudomonas taiwanensis SJ9.</title>
        <authorList>
            <person name="Hong S.-J."/>
            <person name="Shin J.-H."/>
        </authorList>
    </citation>
    <scope>NUCLEOTIDE SEQUENCE [LARGE SCALE GENOMIC DNA]</scope>
    <source>
        <strain evidence="2 3">SJ9</strain>
    </source>
</reference>
<dbReference type="EMBL" id="AXUP01000462">
    <property type="protein sequence ID" value="ESW37089.1"/>
    <property type="molecule type" value="Genomic_DNA"/>
</dbReference>
<keyword evidence="1" id="KW-0812">Transmembrane</keyword>
<organism evidence="2 3">
    <name type="scientific">Pseudomonas taiwanensis SJ9</name>
    <dbReference type="NCBI Taxonomy" id="1388762"/>
    <lineage>
        <taxon>Bacteria</taxon>
        <taxon>Pseudomonadati</taxon>
        <taxon>Pseudomonadota</taxon>
        <taxon>Gammaproteobacteria</taxon>
        <taxon>Pseudomonadales</taxon>
        <taxon>Pseudomonadaceae</taxon>
        <taxon>Pseudomonas</taxon>
    </lineage>
</organism>
<proteinExistence type="predicted"/>
<evidence type="ECO:0000313" key="3">
    <source>
        <dbReference type="Proteomes" id="UP000018511"/>
    </source>
</evidence>
<keyword evidence="1" id="KW-0472">Membrane</keyword>
<comment type="caution">
    <text evidence="2">The sequence shown here is derived from an EMBL/GenBank/DDBJ whole genome shotgun (WGS) entry which is preliminary data.</text>
</comment>
<name>V7D471_9PSED</name>
<evidence type="ECO:0000313" key="2">
    <source>
        <dbReference type="EMBL" id="ESW37089.1"/>
    </source>
</evidence>
<gene>
    <name evidence="2" type="ORF">O164_26905</name>
</gene>